<proteinExistence type="predicted"/>
<gene>
    <name evidence="2" type="ordered locus">Pars_2101</name>
</gene>
<feature type="transmembrane region" description="Helical" evidence="1">
    <location>
        <begin position="35"/>
        <end position="55"/>
    </location>
</feature>
<protein>
    <submittedName>
        <fullName evidence="2">Uncharacterized protein</fullName>
    </submittedName>
</protein>
<organism evidence="2 3">
    <name type="scientific">Pyrobaculum arsenaticum (strain DSM 13514 / JCM 11321 / PZ6)</name>
    <dbReference type="NCBI Taxonomy" id="340102"/>
    <lineage>
        <taxon>Archaea</taxon>
        <taxon>Thermoproteota</taxon>
        <taxon>Thermoprotei</taxon>
        <taxon>Thermoproteales</taxon>
        <taxon>Thermoproteaceae</taxon>
        <taxon>Pyrobaculum</taxon>
    </lineage>
</organism>
<accession>A4WMN0</accession>
<dbReference type="STRING" id="340102.Pars_2101"/>
<feature type="transmembrane region" description="Helical" evidence="1">
    <location>
        <begin position="92"/>
        <end position="114"/>
    </location>
</feature>
<reference evidence="2 3" key="1">
    <citation type="submission" date="2007-04" db="EMBL/GenBank/DDBJ databases">
        <title>Complete sequence of Pyrobaculum arsenaticum DSM 13514.</title>
        <authorList>
            <consortium name="US DOE Joint Genome Institute"/>
            <person name="Copeland A."/>
            <person name="Lucas S."/>
            <person name="Lapidus A."/>
            <person name="Barry K."/>
            <person name="Glavina del Rio T."/>
            <person name="Dalin E."/>
            <person name="Tice H."/>
            <person name="Pitluck S."/>
            <person name="Chain P."/>
            <person name="Malfatti S."/>
            <person name="Shin M."/>
            <person name="Vergez L."/>
            <person name="Schmutz J."/>
            <person name="Larimer F."/>
            <person name="Land M."/>
            <person name="Hauser L."/>
            <person name="Kyrpides N."/>
            <person name="Mikhailova N."/>
            <person name="Cozen A.E."/>
            <person name="Fitz-Gibbon S.T."/>
            <person name="House C.H."/>
            <person name="Saltikov C."/>
            <person name="Lowe T.M."/>
            <person name="Richardson P."/>
        </authorList>
    </citation>
    <scope>NUCLEOTIDE SEQUENCE [LARGE SCALE GENOMIC DNA]</scope>
    <source>
        <strain evidence="3">ATCC 700994 / DSM 13514 / JCM 11321 / PZ6</strain>
    </source>
</reference>
<keyword evidence="1" id="KW-1133">Transmembrane helix</keyword>
<dbReference type="Proteomes" id="UP000001567">
    <property type="component" value="Chromosome"/>
</dbReference>
<dbReference type="AlphaFoldDB" id="A4WMN0"/>
<evidence type="ECO:0000313" key="3">
    <source>
        <dbReference type="Proteomes" id="UP000001567"/>
    </source>
</evidence>
<name>A4WMN0_PYRAR</name>
<dbReference type="EMBL" id="CP000660">
    <property type="protein sequence ID" value="ABP51647.1"/>
    <property type="molecule type" value="Genomic_DNA"/>
</dbReference>
<feature type="transmembrane region" description="Helical" evidence="1">
    <location>
        <begin position="67"/>
        <end position="86"/>
    </location>
</feature>
<keyword evidence="1" id="KW-0472">Membrane</keyword>
<evidence type="ECO:0000256" key="1">
    <source>
        <dbReference type="SAM" id="Phobius"/>
    </source>
</evidence>
<evidence type="ECO:0000313" key="2">
    <source>
        <dbReference type="EMBL" id="ABP51647.1"/>
    </source>
</evidence>
<dbReference type="KEGG" id="pas:Pars_2101"/>
<dbReference type="HOGENOM" id="CLU_1745610_0_0_2"/>
<keyword evidence="1" id="KW-0812">Transmembrane</keyword>
<feature type="transmembrane region" description="Helical" evidence="1">
    <location>
        <begin position="126"/>
        <end position="146"/>
    </location>
</feature>
<sequence>MQDVIYDSSATRLEDVVESKACLCYSHGFCNRSLVFGFLTTITSYIAGAFTLGRINEELGGWKLGKIANFWALTALPPLIIALGQIAAFEEILSTAGDLGASLFSGILTALMAIRKRKGKTITPRGIPLAATTPLFYTAGLLYGVLRIA</sequence>